<keyword evidence="4" id="KW-0408">Iron</keyword>
<gene>
    <name evidence="6" type="ORF">IAD50_08835</name>
</gene>
<protein>
    <submittedName>
        <fullName evidence="6">FAD-dependent oxidoreductase</fullName>
    </submittedName>
</protein>
<evidence type="ECO:0000256" key="4">
    <source>
        <dbReference type="ARBA" id="ARBA00023004"/>
    </source>
</evidence>
<dbReference type="GO" id="GO:0051539">
    <property type="term" value="F:4 iron, 4 sulfur cluster binding"/>
    <property type="evidence" value="ECO:0007669"/>
    <property type="project" value="UniProtKB-KW"/>
</dbReference>
<dbReference type="InterPro" id="IPR039650">
    <property type="entry name" value="HdrA-like"/>
</dbReference>
<dbReference type="GO" id="GO:0046872">
    <property type="term" value="F:metal ion binding"/>
    <property type="evidence" value="ECO:0007669"/>
    <property type="project" value="UniProtKB-KW"/>
</dbReference>
<dbReference type="Gene3D" id="3.50.50.60">
    <property type="entry name" value="FAD/NAD(P)-binding domain"/>
    <property type="match status" value="1"/>
</dbReference>
<keyword evidence="3" id="KW-0560">Oxidoreductase</keyword>
<proteinExistence type="predicted"/>
<dbReference type="PANTHER" id="PTHR43498:SF1">
    <property type="entry name" value="COB--COM HETERODISULFIDE REDUCTASE IRON-SULFUR SUBUNIT A"/>
    <property type="match status" value="1"/>
</dbReference>
<dbReference type="AlphaFoldDB" id="A0A9D1LBJ8"/>
<evidence type="ECO:0000256" key="5">
    <source>
        <dbReference type="ARBA" id="ARBA00023014"/>
    </source>
</evidence>
<reference evidence="6" key="1">
    <citation type="submission" date="2020-10" db="EMBL/GenBank/DDBJ databases">
        <authorList>
            <person name="Gilroy R."/>
        </authorList>
    </citation>
    <scope>NUCLEOTIDE SEQUENCE</scope>
    <source>
        <strain evidence="6">CHK195-4489</strain>
    </source>
</reference>
<dbReference type="Proteomes" id="UP000824089">
    <property type="component" value="Unassembled WGS sequence"/>
</dbReference>
<keyword evidence="1" id="KW-0004">4Fe-4S</keyword>
<accession>A0A9D1LBJ8</accession>
<organism evidence="6 7">
    <name type="scientific">Candidatus Egerieisoma faecipullorum</name>
    <dbReference type="NCBI Taxonomy" id="2840963"/>
    <lineage>
        <taxon>Bacteria</taxon>
        <taxon>Bacillati</taxon>
        <taxon>Bacillota</taxon>
        <taxon>Clostridia</taxon>
        <taxon>Eubacteriales</taxon>
        <taxon>Clostridiaceae</taxon>
        <taxon>Clostridiaceae incertae sedis</taxon>
        <taxon>Candidatus Egerieisoma</taxon>
    </lineage>
</organism>
<evidence type="ECO:0000313" key="6">
    <source>
        <dbReference type="EMBL" id="HIU30382.1"/>
    </source>
</evidence>
<keyword evidence="2" id="KW-0479">Metal-binding</keyword>
<reference evidence="6" key="2">
    <citation type="journal article" date="2021" name="PeerJ">
        <title>Extensive microbial diversity within the chicken gut microbiome revealed by metagenomics and culture.</title>
        <authorList>
            <person name="Gilroy R."/>
            <person name="Ravi A."/>
            <person name="Getino M."/>
            <person name="Pursley I."/>
            <person name="Horton D.L."/>
            <person name="Alikhan N.F."/>
            <person name="Baker D."/>
            <person name="Gharbi K."/>
            <person name="Hall N."/>
            <person name="Watson M."/>
            <person name="Adriaenssens E.M."/>
            <person name="Foster-Nyarko E."/>
            <person name="Jarju S."/>
            <person name="Secka A."/>
            <person name="Antonio M."/>
            <person name="Oren A."/>
            <person name="Chaudhuri R.R."/>
            <person name="La Ragione R."/>
            <person name="Hildebrand F."/>
            <person name="Pallen M.J."/>
        </authorList>
    </citation>
    <scope>NUCLEOTIDE SEQUENCE</scope>
    <source>
        <strain evidence="6">CHK195-4489</strain>
    </source>
</reference>
<dbReference type="PRINTS" id="PR00411">
    <property type="entry name" value="PNDRDTASEI"/>
</dbReference>
<evidence type="ECO:0000313" key="7">
    <source>
        <dbReference type="Proteomes" id="UP000824089"/>
    </source>
</evidence>
<dbReference type="GO" id="GO:0016491">
    <property type="term" value="F:oxidoreductase activity"/>
    <property type="evidence" value="ECO:0007669"/>
    <property type="project" value="UniProtKB-KW"/>
</dbReference>
<name>A0A9D1LBJ8_9CLOT</name>
<sequence length="437" mass="47994">MKNDTFDLIVAGGGFAGVAAAVSAARCGLRVLLLEKSNSLGGAAVNCLVNPFMAFRAGAFDKSGRFVPFSQGIFEEIIQSLQEFGGDTAIEGAVFNEEYLKIILNRLVLQSGVQILFHACLISAETETASVPPEQEQLGRTALKSVTVTAAARTLRFYADYFIDATGDAALAYLSGFPCRLGRSGDHLCQPMTLCFRLANVDIPKYIETRGQINPLYNRFQKEGKIKNPREDVLIFENLIHGVLHFNTTRIVKLNPTDPFDLTQAELLAREQVLELFLFLKRNFECFRESQLVMTAPEIGIRESRMIEGEYLLTGSDLTERKRFPDTIALGNYDIDIHNPEGAGTSHHYFRDGEYYDIPYRSLIPRSSVNLLAAGRCISVDHEAQASIRVMPIVCCIGQAAGLAAALAARQQKPVGAVDAGELQELIVQQHGVVAVD</sequence>
<evidence type="ECO:0000256" key="2">
    <source>
        <dbReference type="ARBA" id="ARBA00022723"/>
    </source>
</evidence>
<comment type="caution">
    <text evidence="6">The sequence shown here is derived from an EMBL/GenBank/DDBJ whole genome shotgun (WGS) entry which is preliminary data.</text>
</comment>
<dbReference type="EMBL" id="DVMM01000195">
    <property type="protein sequence ID" value="HIU30382.1"/>
    <property type="molecule type" value="Genomic_DNA"/>
</dbReference>
<dbReference type="SUPFAM" id="SSF51905">
    <property type="entry name" value="FAD/NAD(P)-binding domain"/>
    <property type="match status" value="1"/>
</dbReference>
<dbReference type="InterPro" id="IPR036188">
    <property type="entry name" value="FAD/NAD-bd_sf"/>
</dbReference>
<evidence type="ECO:0000256" key="3">
    <source>
        <dbReference type="ARBA" id="ARBA00023002"/>
    </source>
</evidence>
<dbReference type="Pfam" id="PF12831">
    <property type="entry name" value="FAD_oxidored"/>
    <property type="match status" value="1"/>
</dbReference>
<keyword evidence="5" id="KW-0411">Iron-sulfur</keyword>
<dbReference type="PANTHER" id="PTHR43498">
    <property type="entry name" value="FERREDOXIN:COB-COM HETERODISULFIDE REDUCTASE SUBUNIT A"/>
    <property type="match status" value="1"/>
</dbReference>
<evidence type="ECO:0000256" key="1">
    <source>
        <dbReference type="ARBA" id="ARBA00022485"/>
    </source>
</evidence>